<dbReference type="InterPro" id="IPR038765">
    <property type="entry name" value="Papain-like_cys_pep_sf"/>
</dbReference>
<proteinExistence type="inferred from homology"/>
<dbReference type="PROSITE" id="PS50235">
    <property type="entry name" value="USP_3"/>
    <property type="match status" value="1"/>
</dbReference>
<evidence type="ECO:0000256" key="15">
    <source>
        <dbReference type="PROSITE-ProRule" id="PRU00502"/>
    </source>
</evidence>
<dbReference type="CDD" id="cd14386">
    <property type="entry name" value="UBA2_UBP5"/>
    <property type="match status" value="1"/>
</dbReference>
<dbReference type="InterPro" id="IPR001607">
    <property type="entry name" value="Znf_UBP"/>
</dbReference>
<protein>
    <recommendedName>
        <fullName evidence="11 16">Ubiquitin carboxyl-terminal hydrolase</fullName>
        <ecNumber evidence="11 16">3.4.19.12</ecNumber>
    </recommendedName>
</protein>
<dbReference type="GO" id="GO:0004843">
    <property type="term" value="F:cysteine-type deubiquitinase activity"/>
    <property type="evidence" value="ECO:0007669"/>
    <property type="project" value="UniProtKB-UniRule"/>
</dbReference>
<feature type="domain" description="USP" evidence="19">
    <location>
        <begin position="304"/>
        <end position="786"/>
    </location>
</feature>
<dbReference type="GO" id="GO:0006508">
    <property type="term" value="P:proteolysis"/>
    <property type="evidence" value="ECO:0007669"/>
    <property type="project" value="UniProtKB-KW"/>
</dbReference>
<evidence type="ECO:0000256" key="4">
    <source>
        <dbReference type="ARBA" id="ARBA00022723"/>
    </source>
</evidence>
<evidence type="ECO:0000259" key="20">
    <source>
        <dbReference type="PROSITE" id="PS50271"/>
    </source>
</evidence>
<dbReference type="InterPro" id="IPR001394">
    <property type="entry name" value="Peptidase_C19_UCH"/>
</dbReference>
<dbReference type="InterPro" id="IPR016652">
    <property type="entry name" value="Ubiquitinyl_hydrolase"/>
</dbReference>
<accession>A0A1L7X5Y0</accession>
<comment type="catalytic activity">
    <reaction evidence="1 11 16">
        <text>Thiol-dependent hydrolysis of ester, thioester, amide, peptide and isopeptide bonds formed by the C-terminal Gly of ubiquitin (a 76-residue protein attached to proteins as an intracellular targeting signal).</text>
        <dbReference type="EC" id="3.4.19.12"/>
    </reaction>
</comment>
<evidence type="ECO:0000256" key="3">
    <source>
        <dbReference type="ARBA" id="ARBA00022670"/>
    </source>
</evidence>
<dbReference type="SUPFAM" id="SSF46934">
    <property type="entry name" value="UBA-like"/>
    <property type="match status" value="1"/>
</dbReference>
<dbReference type="FunFam" id="3.30.40.10:FF:000396">
    <property type="entry name" value="Ubiquitin carboxyl-terminal hydrolase"/>
    <property type="match status" value="1"/>
</dbReference>
<dbReference type="GO" id="GO:0008270">
    <property type="term" value="F:zinc ion binding"/>
    <property type="evidence" value="ECO:0007669"/>
    <property type="project" value="UniProtKB-UniRule"/>
</dbReference>
<evidence type="ECO:0000259" key="18">
    <source>
        <dbReference type="PROSITE" id="PS50030"/>
    </source>
</evidence>
<name>A0A1L7X5Y0_9HELO</name>
<dbReference type="Pfam" id="PF02148">
    <property type="entry name" value="zf-UBP"/>
    <property type="match status" value="1"/>
</dbReference>
<evidence type="ECO:0000256" key="9">
    <source>
        <dbReference type="ARBA" id="ARBA00022807"/>
    </source>
</evidence>
<evidence type="ECO:0000256" key="1">
    <source>
        <dbReference type="ARBA" id="ARBA00000707"/>
    </source>
</evidence>
<evidence type="ECO:0000256" key="12">
    <source>
        <dbReference type="PIRSR" id="PIRSR016308-1"/>
    </source>
</evidence>
<feature type="active site" description="Nucleophile" evidence="12">
    <location>
        <position position="313"/>
    </location>
</feature>
<keyword evidence="5" id="KW-0677">Repeat</keyword>
<keyword evidence="4 11" id="KW-0479">Metal-binding</keyword>
<feature type="binding site" evidence="14">
    <location>
        <position position="177"/>
    </location>
    <ligand>
        <name>Zn(2+)</name>
        <dbReference type="ChEBI" id="CHEBI:29105"/>
    </ligand>
</feature>
<dbReference type="CDD" id="cd14385">
    <property type="entry name" value="UBA1_spUBP14_like"/>
    <property type="match status" value="1"/>
</dbReference>
<organism evidence="21 22">
    <name type="scientific">Phialocephala subalpina</name>
    <dbReference type="NCBI Taxonomy" id="576137"/>
    <lineage>
        <taxon>Eukaryota</taxon>
        <taxon>Fungi</taxon>
        <taxon>Dikarya</taxon>
        <taxon>Ascomycota</taxon>
        <taxon>Pezizomycotina</taxon>
        <taxon>Leotiomycetes</taxon>
        <taxon>Helotiales</taxon>
        <taxon>Mollisiaceae</taxon>
        <taxon>Phialocephala</taxon>
        <taxon>Phialocephala fortinii species complex</taxon>
    </lineage>
</organism>
<keyword evidence="22" id="KW-1185">Reference proteome</keyword>
<dbReference type="PIRSF" id="PIRSF016308">
    <property type="entry name" value="UBP"/>
    <property type="match status" value="1"/>
</dbReference>
<evidence type="ECO:0000256" key="6">
    <source>
        <dbReference type="ARBA" id="ARBA00022771"/>
    </source>
</evidence>
<feature type="domain" description="UBP-type" evidence="20">
    <location>
        <begin position="153"/>
        <end position="262"/>
    </location>
</feature>
<evidence type="ECO:0000313" key="21">
    <source>
        <dbReference type="EMBL" id="CZR60448.1"/>
    </source>
</evidence>
<feature type="region of interest" description="Disordered" evidence="17">
    <location>
        <begin position="564"/>
        <end position="587"/>
    </location>
</feature>
<dbReference type="Pfam" id="PF00627">
    <property type="entry name" value="UBA"/>
    <property type="match status" value="2"/>
</dbReference>
<evidence type="ECO:0000256" key="7">
    <source>
        <dbReference type="ARBA" id="ARBA00022786"/>
    </source>
</evidence>
<feature type="domain" description="UBA" evidence="18">
    <location>
        <begin position="589"/>
        <end position="630"/>
    </location>
</feature>
<dbReference type="SUPFAM" id="SSF54001">
    <property type="entry name" value="Cysteine proteinases"/>
    <property type="match status" value="1"/>
</dbReference>
<dbReference type="PROSITE" id="PS50271">
    <property type="entry name" value="ZF_UBP"/>
    <property type="match status" value="1"/>
</dbReference>
<keyword evidence="6 15" id="KW-0863">Zinc-finger</keyword>
<dbReference type="Pfam" id="PF17807">
    <property type="entry name" value="zf-UBP_var"/>
    <property type="match status" value="1"/>
</dbReference>
<dbReference type="InterPro" id="IPR013083">
    <property type="entry name" value="Znf_RING/FYVE/PHD"/>
</dbReference>
<dbReference type="Gene3D" id="3.90.70.10">
    <property type="entry name" value="Cysteine proteinases"/>
    <property type="match status" value="1"/>
</dbReference>
<dbReference type="Gene3D" id="3.30.40.10">
    <property type="entry name" value="Zinc/RING finger domain, C3HC4 (zinc finger)"/>
    <property type="match status" value="2"/>
</dbReference>
<evidence type="ECO:0000256" key="16">
    <source>
        <dbReference type="RuleBase" id="RU366025"/>
    </source>
</evidence>
<evidence type="ECO:0000313" key="22">
    <source>
        <dbReference type="Proteomes" id="UP000184330"/>
    </source>
</evidence>
<feature type="binding site" evidence="13">
    <location>
        <position position="243"/>
    </location>
    <ligand>
        <name>substrate</name>
    </ligand>
</feature>
<dbReference type="InterPro" id="IPR028889">
    <property type="entry name" value="USP"/>
</dbReference>
<dbReference type="InterPro" id="IPR041432">
    <property type="entry name" value="UBP13_Znf-UBP_var"/>
</dbReference>
<dbReference type="GO" id="GO:0005829">
    <property type="term" value="C:cytosol"/>
    <property type="evidence" value="ECO:0007669"/>
    <property type="project" value="TreeGrafter"/>
</dbReference>
<dbReference type="GO" id="GO:0016579">
    <property type="term" value="P:protein deubiquitination"/>
    <property type="evidence" value="ECO:0007669"/>
    <property type="project" value="InterPro"/>
</dbReference>
<keyword evidence="10 11" id="KW-0862">Zinc</keyword>
<evidence type="ECO:0000256" key="11">
    <source>
        <dbReference type="PIRNR" id="PIRNR016308"/>
    </source>
</evidence>
<feature type="compositionally biased region" description="Low complexity" evidence="17">
    <location>
        <begin position="699"/>
        <end position="708"/>
    </location>
</feature>
<dbReference type="FunFam" id="3.30.40.10:FF:000587">
    <property type="entry name" value="Ubiquitin carboxyl-terminal hydrolase"/>
    <property type="match status" value="1"/>
</dbReference>
<comment type="similarity">
    <text evidence="2 11 16">Belongs to the peptidase C19 family.</text>
</comment>
<evidence type="ECO:0000256" key="8">
    <source>
        <dbReference type="ARBA" id="ARBA00022801"/>
    </source>
</evidence>
<feature type="region of interest" description="Disordered" evidence="17">
    <location>
        <begin position="467"/>
        <end position="486"/>
    </location>
</feature>
<dbReference type="InterPro" id="IPR009060">
    <property type="entry name" value="UBA-like_sf"/>
</dbReference>
<evidence type="ECO:0000256" key="5">
    <source>
        <dbReference type="ARBA" id="ARBA00022737"/>
    </source>
</evidence>
<dbReference type="OrthoDB" id="361536at2759"/>
<keyword evidence="3 11" id="KW-0645">Protease</keyword>
<dbReference type="PROSITE" id="PS00972">
    <property type="entry name" value="USP_1"/>
    <property type="match status" value="1"/>
</dbReference>
<dbReference type="FunFam" id="3.90.70.10:FF:000144">
    <property type="entry name" value="Ubiquitinyl hydrolase 1"/>
    <property type="match status" value="1"/>
</dbReference>
<dbReference type="EC" id="3.4.19.12" evidence="11 16"/>
<feature type="region of interest" description="Disordered" evidence="17">
    <location>
        <begin position="696"/>
        <end position="717"/>
    </location>
</feature>
<dbReference type="SMART" id="SM00165">
    <property type="entry name" value="UBA"/>
    <property type="match status" value="2"/>
</dbReference>
<dbReference type="PROSITE" id="PS50030">
    <property type="entry name" value="UBA"/>
    <property type="match status" value="2"/>
</dbReference>
<dbReference type="AlphaFoldDB" id="A0A1L7X5Y0"/>
<dbReference type="SUPFAM" id="SSF57850">
    <property type="entry name" value="RING/U-box"/>
    <property type="match status" value="2"/>
</dbReference>
<feature type="binding site" evidence="14">
    <location>
        <position position="197"/>
    </location>
    <ligand>
        <name>Zn(2+)</name>
        <dbReference type="ChEBI" id="CHEBI:29105"/>
    </ligand>
</feature>
<dbReference type="CDD" id="cd02658">
    <property type="entry name" value="Peptidase_C19B"/>
    <property type="match status" value="1"/>
</dbReference>
<feature type="binding site" evidence="14">
    <location>
        <position position="180"/>
    </location>
    <ligand>
        <name>Zn(2+)</name>
        <dbReference type="ChEBI" id="CHEBI:29105"/>
    </ligand>
</feature>
<feature type="active site" description="Proton acceptor" evidence="12">
    <location>
        <position position="740"/>
    </location>
</feature>
<keyword evidence="9 11" id="KW-0788">Thiol protease</keyword>
<feature type="binding site" evidence="13">
    <location>
        <position position="187"/>
    </location>
    <ligand>
        <name>substrate</name>
    </ligand>
</feature>
<dbReference type="InterPro" id="IPR018200">
    <property type="entry name" value="USP_CS"/>
</dbReference>
<dbReference type="PROSITE" id="PS00973">
    <property type="entry name" value="USP_2"/>
    <property type="match status" value="1"/>
</dbReference>
<evidence type="ECO:0000259" key="19">
    <source>
        <dbReference type="PROSITE" id="PS50235"/>
    </source>
</evidence>
<feature type="binding site" evidence="14">
    <location>
        <position position="210"/>
    </location>
    <ligand>
        <name>Zn(2+)</name>
        <dbReference type="ChEBI" id="CHEBI:29105"/>
    </ligand>
</feature>
<keyword evidence="7 11" id="KW-0833">Ubl conjugation pathway</keyword>
<evidence type="ECO:0000256" key="17">
    <source>
        <dbReference type="SAM" id="MobiDB-lite"/>
    </source>
</evidence>
<evidence type="ECO:0000256" key="13">
    <source>
        <dbReference type="PIRSR" id="PIRSR016308-2"/>
    </source>
</evidence>
<feature type="region of interest" description="Disordered" evidence="17">
    <location>
        <begin position="361"/>
        <end position="382"/>
    </location>
</feature>
<gene>
    <name evidence="21" type="ORF">PAC_10344</name>
</gene>
<feature type="domain" description="UBA" evidence="18">
    <location>
        <begin position="652"/>
        <end position="692"/>
    </location>
</feature>
<dbReference type="PANTHER" id="PTHR24006">
    <property type="entry name" value="UBIQUITIN CARBOXYL-TERMINAL HYDROLASE"/>
    <property type="match status" value="1"/>
</dbReference>
<dbReference type="GO" id="GO:0005634">
    <property type="term" value="C:nucleus"/>
    <property type="evidence" value="ECO:0007669"/>
    <property type="project" value="TreeGrafter"/>
</dbReference>
<dbReference type="PANTHER" id="PTHR24006:SF664">
    <property type="entry name" value="UBIQUITIN CARBOXYL-TERMINAL HYDROLASE"/>
    <property type="match status" value="1"/>
</dbReference>
<evidence type="ECO:0000256" key="14">
    <source>
        <dbReference type="PIRSR" id="PIRSR016308-3"/>
    </source>
</evidence>
<dbReference type="SMART" id="SM00290">
    <property type="entry name" value="ZnF_UBP"/>
    <property type="match status" value="2"/>
</dbReference>
<evidence type="ECO:0000256" key="2">
    <source>
        <dbReference type="ARBA" id="ARBA00009085"/>
    </source>
</evidence>
<dbReference type="InterPro" id="IPR015940">
    <property type="entry name" value="UBA"/>
</dbReference>
<feature type="binding site" evidence="13">
    <location>
        <position position="240"/>
    </location>
    <ligand>
        <name>substrate</name>
    </ligand>
</feature>
<dbReference type="STRING" id="576137.A0A1L7X5Y0"/>
<feature type="binding site" evidence="13">
    <location>
        <position position="238"/>
    </location>
    <ligand>
        <name>substrate</name>
    </ligand>
</feature>
<dbReference type="EMBL" id="FJOG01000016">
    <property type="protein sequence ID" value="CZR60448.1"/>
    <property type="molecule type" value="Genomic_DNA"/>
</dbReference>
<dbReference type="Proteomes" id="UP000184330">
    <property type="component" value="Unassembled WGS sequence"/>
</dbReference>
<keyword evidence="8 11" id="KW-0378">Hydrolase</keyword>
<dbReference type="FunFam" id="3.90.70.10:FF:000235">
    <property type="entry name" value="Ubiquitin carboxyl-terminal hydrolase"/>
    <property type="match status" value="1"/>
</dbReference>
<dbReference type="Pfam" id="PF00443">
    <property type="entry name" value="UCH"/>
    <property type="match status" value="1"/>
</dbReference>
<feature type="binding site" evidence="13">
    <location>
        <begin position="199"/>
        <end position="202"/>
    </location>
    <ligand>
        <name>substrate</name>
    </ligand>
</feature>
<reference evidence="21 22" key="1">
    <citation type="submission" date="2016-03" db="EMBL/GenBank/DDBJ databases">
        <authorList>
            <person name="Ploux O."/>
        </authorList>
    </citation>
    <scope>NUCLEOTIDE SEQUENCE [LARGE SCALE GENOMIC DNA]</scope>
    <source>
        <strain evidence="21 22">UAMH 11012</strain>
    </source>
</reference>
<dbReference type="InterPro" id="IPR050164">
    <property type="entry name" value="Peptidase_C19"/>
</dbReference>
<dbReference type="FunFam" id="1.10.8.10:FF:000086">
    <property type="entry name" value="Ubiquitin carboxyl-terminal hydrolase"/>
    <property type="match status" value="1"/>
</dbReference>
<sequence>MSFRSQLTAFSELRVPGPVQSVYREDCTQCFDSIDDPTGLDVCLYCFNGGCTGPRQHTALHYALRSHPLVLNIRRTRKHVVRDEPPQKMSKLAIAAETEADRYDYETTVKCYECNIDNVDKSTGKLSAVVDGVMKANTFSRQEEVKAWELEMTSCEHILTLQQEPARKIDSQLLGHCSLCDLQENLWLCLQCGNLGCGRSQFGGIKGNSHGVEHKNTTGHAVAVKLGSITPEGTADVYCYACDEERIDEDLGSHLANWGIILADRQKTEKSLTEMNVEQNLRWEFSMTDEAGREYEKLFGEGLTGLKNLGNSCYLASTLQCLFALPQFKKRYYLPESDLPTVEDPAQDLETQMRKVADGLLSGRYSKPDPDALPSDNSDGSAYQRGLAPAMTKYLIGKGHEEFATMRQQDAFEFLLHVFKLITRSKHKAPFQDPTRAFRFVIEQRLQCLNCKKVRYRTDEQDNISVPVPIKKISQPEGTSDEDKKDEYEPVTLKACLDGFTSAEIVELTCAACGSKDGFSKRSLFKTFPEVLAVNARRFNIINWVPTKVDVPVVVGDEPFFLDDYKSPRQQPSEELLPEDASENKPSFVPNETAVQQLEAMGFPRVRCEKALHATGNSDADSAMQWLFAHLEDPNIDSPLDLRSSSAAAASSADPEKIEMLGAMGFGPPQARKALKETGGDMERAVEWLFSHPDDMGGDETAAPAAEGAAKEEPGSGELPAKFQLASIICHKGASIHAGHYVAFIRKLLERESSPSWVLYNDEKVVKANDVEEMKKFAYVYFFERQ</sequence>
<dbReference type="Gene3D" id="1.10.8.10">
    <property type="entry name" value="DNA helicase RuvA subunit, C-terminal domain"/>
    <property type="match status" value="2"/>
</dbReference>
<dbReference type="FunFam" id="1.10.8.10:FF:000103">
    <property type="entry name" value="Ubiquitin carboxyl-terminal hydrolase"/>
    <property type="match status" value="1"/>
</dbReference>
<evidence type="ECO:0000256" key="10">
    <source>
        <dbReference type="ARBA" id="ARBA00022833"/>
    </source>
</evidence>